<accession>A0AAN9YZJ6</accession>
<dbReference type="GO" id="GO:0042246">
    <property type="term" value="P:tissue regeneration"/>
    <property type="evidence" value="ECO:0007669"/>
    <property type="project" value="InterPro"/>
</dbReference>
<comment type="caution">
    <text evidence="9">The sequence shown here is derived from an EMBL/GenBank/DDBJ whole genome shotgun (WGS) entry which is preliminary data.</text>
</comment>
<gene>
    <name evidence="9" type="ORF">R5R35_013098</name>
</gene>
<dbReference type="Proteomes" id="UP001378592">
    <property type="component" value="Unassembled WGS sequence"/>
</dbReference>
<evidence type="ECO:0000256" key="2">
    <source>
        <dbReference type="ARBA" id="ARBA00008141"/>
    </source>
</evidence>
<feature type="transmembrane region" description="Helical" evidence="8">
    <location>
        <begin position="102"/>
        <end position="120"/>
    </location>
</feature>
<evidence type="ECO:0008006" key="11">
    <source>
        <dbReference type="Google" id="ProtNLM"/>
    </source>
</evidence>
<keyword evidence="5 8" id="KW-1133">Transmembrane helix</keyword>
<dbReference type="AlphaFoldDB" id="A0AAN9YZJ6"/>
<dbReference type="PANTHER" id="PTHR12316">
    <property type="entry name" value="NINJURIN-RELATED"/>
    <property type="match status" value="1"/>
</dbReference>
<keyword evidence="6 8" id="KW-0472">Membrane</keyword>
<evidence type="ECO:0000256" key="4">
    <source>
        <dbReference type="ARBA" id="ARBA00022889"/>
    </source>
</evidence>
<feature type="compositionally biased region" description="Pro residues" evidence="7">
    <location>
        <begin position="142"/>
        <end position="156"/>
    </location>
</feature>
<feature type="transmembrane region" description="Helical" evidence="8">
    <location>
        <begin position="56"/>
        <end position="81"/>
    </location>
</feature>
<reference evidence="9 10" key="1">
    <citation type="submission" date="2024-03" db="EMBL/GenBank/DDBJ databases">
        <title>The genome assembly and annotation of the cricket Gryllus longicercus Weissman &amp; Gray.</title>
        <authorList>
            <person name="Szrajer S."/>
            <person name="Gray D."/>
            <person name="Ylla G."/>
        </authorList>
    </citation>
    <scope>NUCLEOTIDE SEQUENCE [LARGE SCALE GENOMIC DNA]</scope>
    <source>
        <strain evidence="9">DAG 2021-001</strain>
        <tissue evidence="9">Whole body minus gut</tissue>
    </source>
</reference>
<dbReference type="EMBL" id="JAZDUA010000595">
    <property type="protein sequence ID" value="KAK7790746.1"/>
    <property type="molecule type" value="Genomic_DNA"/>
</dbReference>
<protein>
    <recommendedName>
        <fullName evidence="11">Ninjurin-1</fullName>
    </recommendedName>
</protein>
<evidence type="ECO:0000256" key="8">
    <source>
        <dbReference type="SAM" id="Phobius"/>
    </source>
</evidence>
<organism evidence="9 10">
    <name type="scientific">Gryllus longicercus</name>
    <dbReference type="NCBI Taxonomy" id="2509291"/>
    <lineage>
        <taxon>Eukaryota</taxon>
        <taxon>Metazoa</taxon>
        <taxon>Ecdysozoa</taxon>
        <taxon>Arthropoda</taxon>
        <taxon>Hexapoda</taxon>
        <taxon>Insecta</taxon>
        <taxon>Pterygota</taxon>
        <taxon>Neoptera</taxon>
        <taxon>Polyneoptera</taxon>
        <taxon>Orthoptera</taxon>
        <taxon>Ensifera</taxon>
        <taxon>Gryllidea</taxon>
        <taxon>Grylloidea</taxon>
        <taxon>Gryllidae</taxon>
        <taxon>Gryllinae</taxon>
        <taxon>Gryllus</taxon>
    </lineage>
</organism>
<evidence type="ECO:0000256" key="3">
    <source>
        <dbReference type="ARBA" id="ARBA00022692"/>
    </source>
</evidence>
<evidence type="ECO:0000256" key="1">
    <source>
        <dbReference type="ARBA" id="ARBA00004141"/>
    </source>
</evidence>
<keyword evidence="3 8" id="KW-0812">Transmembrane</keyword>
<evidence type="ECO:0000313" key="10">
    <source>
        <dbReference type="Proteomes" id="UP001378592"/>
    </source>
</evidence>
<comment type="similarity">
    <text evidence="2">Belongs to the ninjurin family.</text>
</comment>
<dbReference type="Pfam" id="PF04923">
    <property type="entry name" value="Ninjurin"/>
    <property type="match status" value="1"/>
</dbReference>
<keyword evidence="10" id="KW-1185">Reference proteome</keyword>
<dbReference type="PANTHER" id="PTHR12316:SF17">
    <property type="entry name" value="NINJURIN C, ISOFORM D"/>
    <property type="match status" value="1"/>
</dbReference>
<dbReference type="GO" id="GO:0007155">
    <property type="term" value="P:cell adhesion"/>
    <property type="evidence" value="ECO:0007669"/>
    <property type="project" value="UniProtKB-KW"/>
</dbReference>
<proteinExistence type="inferred from homology"/>
<evidence type="ECO:0000256" key="6">
    <source>
        <dbReference type="ARBA" id="ARBA00023136"/>
    </source>
</evidence>
<feature type="region of interest" description="Disordered" evidence="7">
    <location>
        <begin position="142"/>
        <end position="162"/>
    </location>
</feature>
<keyword evidence="4" id="KW-0130">Cell adhesion</keyword>
<comment type="subcellular location">
    <subcellularLocation>
        <location evidence="1">Membrane</location>
        <topology evidence="1">Multi-pass membrane protein</topology>
    </subcellularLocation>
</comment>
<sequence>MSTTAIAPEGGRGKPLDANRYATKKTIAQGMLDIALLTANASQLKYILQVGKEHEFYTLMVTLISVSIILQAAQGILCLVLGSTYNINKPKEQRKANAWNNVALALNVLITGVNVVLSAFDMRSSDMLPAAPAPAATRAAPALPPGLPTAPAPAPTGPARLA</sequence>
<evidence type="ECO:0000256" key="7">
    <source>
        <dbReference type="SAM" id="MobiDB-lite"/>
    </source>
</evidence>
<evidence type="ECO:0000313" key="9">
    <source>
        <dbReference type="EMBL" id="KAK7790746.1"/>
    </source>
</evidence>
<name>A0AAN9YZJ6_9ORTH</name>
<evidence type="ECO:0000256" key="5">
    <source>
        <dbReference type="ARBA" id="ARBA00022989"/>
    </source>
</evidence>
<dbReference type="GO" id="GO:0016020">
    <property type="term" value="C:membrane"/>
    <property type="evidence" value="ECO:0007669"/>
    <property type="project" value="UniProtKB-SubCell"/>
</dbReference>
<dbReference type="InterPro" id="IPR007007">
    <property type="entry name" value="Ninjurin"/>
</dbReference>